<dbReference type="NCBIfam" id="TIGR00254">
    <property type="entry name" value="GGDEF"/>
    <property type="match status" value="1"/>
</dbReference>
<dbReference type="InterPro" id="IPR035919">
    <property type="entry name" value="EAL_sf"/>
</dbReference>
<dbReference type="Pfam" id="PF08447">
    <property type="entry name" value="PAS_3"/>
    <property type="match status" value="1"/>
</dbReference>
<dbReference type="NCBIfam" id="TIGR00229">
    <property type="entry name" value="sensory_box"/>
    <property type="match status" value="1"/>
</dbReference>
<organism evidence="4 5">
    <name type="scientific">Pseudaquabacterium terrae</name>
    <dbReference type="NCBI Taxonomy" id="2732868"/>
    <lineage>
        <taxon>Bacteria</taxon>
        <taxon>Pseudomonadati</taxon>
        <taxon>Pseudomonadota</taxon>
        <taxon>Betaproteobacteria</taxon>
        <taxon>Burkholderiales</taxon>
        <taxon>Sphaerotilaceae</taxon>
        <taxon>Pseudaquabacterium</taxon>
    </lineage>
</organism>
<dbReference type="SUPFAM" id="SSF55785">
    <property type="entry name" value="PYP-like sensor domain (PAS domain)"/>
    <property type="match status" value="2"/>
</dbReference>
<dbReference type="PROSITE" id="PS50112">
    <property type="entry name" value="PAS"/>
    <property type="match status" value="2"/>
</dbReference>
<comment type="caution">
    <text evidence="4">The sequence shown here is derived from an EMBL/GenBank/DDBJ whole genome shotgun (WGS) entry which is preliminary data.</text>
</comment>
<dbReference type="Gene3D" id="3.30.450.40">
    <property type="match status" value="1"/>
</dbReference>
<dbReference type="SMART" id="SM00052">
    <property type="entry name" value="EAL"/>
    <property type="match status" value="1"/>
</dbReference>
<dbReference type="InterPro" id="IPR003018">
    <property type="entry name" value="GAF"/>
</dbReference>
<dbReference type="Pfam" id="PF13185">
    <property type="entry name" value="GAF_2"/>
    <property type="match status" value="1"/>
</dbReference>
<dbReference type="SMART" id="SM00065">
    <property type="entry name" value="GAF"/>
    <property type="match status" value="1"/>
</dbReference>
<dbReference type="CDD" id="cd00130">
    <property type="entry name" value="PAS"/>
    <property type="match status" value="2"/>
</dbReference>
<dbReference type="Gene3D" id="3.30.450.20">
    <property type="entry name" value="PAS domain"/>
    <property type="match status" value="2"/>
</dbReference>
<name>A0ABX2EEA9_9BURK</name>
<reference evidence="4 5" key="1">
    <citation type="submission" date="2020-05" db="EMBL/GenBank/DDBJ databases">
        <title>Aquincola sp. isolate from soil.</title>
        <authorList>
            <person name="Han J."/>
            <person name="Kim D.-U."/>
        </authorList>
    </citation>
    <scope>NUCLEOTIDE SEQUENCE [LARGE SCALE GENOMIC DNA]</scope>
    <source>
        <strain evidence="4 5">S2</strain>
    </source>
</reference>
<dbReference type="InterPro" id="IPR000014">
    <property type="entry name" value="PAS"/>
</dbReference>
<proteinExistence type="predicted"/>
<dbReference type="SMART" id="SM00091">
    <property type="entry name" value="PAS"/>
    <property type="match status" value="2"/>
</dbReference>
<feature type="domain" description="GGDEF" evidence="3">
    <location>
        <begin position="471"/>
        <end position="604"/>
    </location>
</feature>
<dbReference type="SUPFAM" id="SSF55781">
    <property type="entry name" value="GAF domain-like"/>
    <property type="match status" value="1"/>
</dbReference>
<dbReference type="RefSeq" id="WP_173122048.1">
    <property type="nucleotide sequence ID" value="NZ_JABRWJ010000002.1"/>
</dbReference>
<dbReference type="SUPFAM" id="SSF141868">
    <property type="entry name" value="EAL domain-like"/>
    <property type="match status" value="1"/>
</dbReference>
<dbReference type="SMART" id="SM00267">
    <property type="entry name" value="GGDEF"/>
    <property type="match status" value="1"/>
</dbReference>
<dbReference type="Pfam" id="PF00990">
    <property type="entry name" value="GGDEF"/>
    <property type="match status" value="1"/>
</dbReference>
<dbReference type="PROSITE" id="PS50883">
    <property type="entry name" value="EAL"/>
    <property type="match status" value="1"/>
</dbReference>
<dbReference type="Proteomes" id="UP000737171">
    <property type="component" value="Unassembled WGS sequence"/>
</dbReference>
<dbReference type="Pfam" id="PF13188">
    <property type="entry name" value="PAS_8"/>
    <property type="match status" value="1"/>
</dbReference>
<dbReference type="SUPFAM" id="SSF55073">
    <property type="entry name" value="Nucleotide cyclase"/>
    <property type="match status" value="1"/>
</dbReference>
<dbReference type="InterPro" id="IPR043128">
    <property type="entry name" value="Rev_trsase/Diguanyl_cyclase"/>
</dbReference>
<dbReference type="InterPro" id="IPR029787">
    <property type="entry name" value="Nucleotide_cyclase"/>
</dbReference>
<evidence type="ECO:0000259" key="1">
    <source>
        <dbReference type="PROSITE" id="PS50112"/>
    </source>
</evidence>
<dbReference type="Gene3D" id="3.30.70.270">
    <property type="match status" value="1"/>
</dbReference>
<dbReference type="Pfam" id="PF00563">
    <property type="entry name" value="EAL"/>
    <property type="match status" value="1"/>
</dbReference>
<feature type="domain" description="EAL" evidence="2">
    <location>
        <begin position="613"/>
        <end position="864"/>
    </location>
</feature>
<accession>A0ABX2EEA9</accession>
<dbReference type="PANTHER" id="PTHR44757">
    <property type="entry name" value="DIGUANYLATE CYCLASE DGCP"/>
    <property type="match status" value="1"/>
</dbReference>
<dbReference type="InterPro" id="IPR000160">
    <property type="entry name" value="GGDEF_dom"/>
</dbReference>
<dbReference type="InterPro" id="IPR001633">
    <property type="entry name" value="EAL_dom"/>
</dbReference>
<dbReference type="PROSITE" id="PS50887">
    <property type="entry name" value="GGDEF"/>
    <property type="match status" value="1"/>
</dbReference>
<dbReference type="InterPro" id="IPR001610">
    <property type="entry name" value="PAC"/>
</dbReference>
<evidence type="ECO:0000313" key="5">
    <source>
        <dbReference type="Proteomes" id="UP000737171"/>
    </source>
</evidence>
<dbReference type="InterPro" id="IPR013655">
    <property type="entry name" value="PAS_fold_3"/>
</dbReference>
<sequence length="864" mass="95778">MTGTVAGSDSALFASEQHYRLLFEANPLPMWVYDLLTLRFLDVNDVACRKYGYTREEFLALTIRDIRPAEDVHAVEESVRTMPPLALNAGVWRHRLKDGTLIDVEITSHELLHHGRPARFVCPLDVTQRLRAERALIEREAALHRAQLLARLGHVITRPDGSFESWSESLPELIGIQPHEVPASAREWLVQLVHADDRAAFRAKSIEAAVTGSRVDIEYRLSHGDGTTRHMRQVIEPLPGSGGRWFSTLQDVTEHRRVEDKVRRLIRVHAVLSGINTLIVRVRDRDELFHEACRIAVEEGAFKLAWIAVLDAATQQGQVVARCGGVEGPATLNGFSTREGTPQSEQPASRAVRSKAPVIVNDLHTEPMLAPLRDDVAAANYRALACFPLLVAERAVGVLTLLADEPDVFDADEVKLLEELAGDISFALDHLAKAEKIDYLAYYDALTGLANNTLLRERLGQTLAAAHAEQQRLALTLIDIERFKRINDTLGWHAGDALLRQIGARLVEVAGDEKQLARVGPDQFAIVIPGVRAETDLVRHFANDYQRCFGRPFEVEGRELRVAVKAGIALYPTDGSDVETLYRNAEAAVKKAKAGNERLVFYDQHMTESVAEALALENKLRRALERDEFVLHYQPKVNIATRRIVALEALIRWNSPGEGLVPPMKFIPLMEETGLILEVGAWALRQAALDHQRWVQRGGTAPRLAVNVSAVQLRKPDFVATVQAALACGAEPHGIDIEITESLIMEDIEATIGKLHALRARGVELAIDDFGTGYSSLAYLARLPAQILKIDRAFVKTMLDEPNSLLLVSTMVSLAHSLRMTVVAEGVETEAQASQLLQLGCDQMQGYLVSRPLPFDEVTALFGR</sequence>
<evidence type="ECO:0000313" key="4">
    <source>
        <dbReference type="EMBL" id="NRF66955.1"/>
    </source>
</evidence>
<dbReference type="InterPro" id="IPR029016">
    <property type="entry name" value="GAF-like_dom_sf"/>
</dbReference>
<evidence type="ECO:0000259" key="3">
    <source>
        <dbReference type="PROSITE" id="PS50887"/>
    </source>
</evidence>
<gene>
    <name evidence="4" type="ORF">HLB44_08165</name>
</gene>
<keyword evidence="5" id="KW-1185">Reference proteome</keyword>
<dbReference type="CDD" id="cd01948">
    <property type="entry name" value="EAL"/>
    <property type="match status" value="1"/>
</dbReference>
<dbReference type="Gene3D" id="3.20.20.450">
    <property type="entry name" value="EAL domain"/>
    <property type="match status" value="1"/>
</dbReference>
<feature type="domain" description="PAS" evidence="1">
    <location>
        <begin position="15"/>
        <end position="80"/>
    </location>
</feature>
<dbReference type="PANTHER" id="PTHR44757:SF2">
    <property type="entry name" value="BIOFILM ARCHITECTURE MAINTENANCE PROTEIN MBAA"/>
    <property type="match status" value="1"/>
</dbReference>
<dbReference type="CDD" id="cd01949">
    <property type="entry name" value="GGDEF"/>
    <property type="match status" value="1"/>
</dbReference>
<feature type="domain" description="PAS" evidence="1">
    <location>
        <begin position="160"/>
        <end position="213"/>
    </location>
</feature>
<evidence type="ECO:0000259" key="2">
    <source>
        <dbReference type="PROSITE" id="PS50883"/>
    </source>
</evidence>
<dbReference type="EMBL" id="JABRWJ010000002">
    <property type="protein sequence ID" value="NRF66955.1"/>
    <property type="molecule type" value="Genomic_DNA"/>
</dbReference>
<protein>
    <submittedName>
        <fullName evidence="4">EAL domain-containing protein</fullName>
    </submittedName>
</protein>
<dbReference type="SMART" id="SM00086">
    <property type="entry name" value="PAC"/>
    <property type="match status" value="2"/>
</dbReference>
<dbReference type="InterPro" id="IPR052155">
    <property type="entry name" value="Biofilm_reg_signaling"/>
</dbReference>
<dbReference type="InterPro" id="IPR035965">
    <property type="entry name" value="PAS-like_dom_sf"/>
</dbReference>